<dbReference type="RefSeq" id="WP_129607405.1">
    <property type="nucleotide sequence ID" value="NZ_UWOC01000020.1"/>
</dbReference>
<proteinExistence type="predicted"/>
<evidence type="ECO:0008006" key="3">
    <source>
        <dbReference type="Google" id="ProtNLM"/>
    </source>
</evidence>
<dbReference type="Proteomes" id="UP000289200">
    <property type="component" value="Unassembled WGS sequence"/>
</dbReference>
<dbReference type="AlphaFoldDB" id="A0A447CQ41"/>
<dbReference type="EMBL" id="UWOC01000020">
    <property type="protein sequence ID" value="VCU07234.1"/>
    <property type="molecule type" value="Genomic_DNA"/>
</dbReference>
<evidence type="ECO:0000313" key="2">
    <source>
        <dbReference type="Proteomes" id="UP000289200"/>
    </source>
</evidence>
<sequence length="290" mass="32362">MPLVNDSPLLMNRDLVLRHLAARRVKPSRLTIFFQDEHNLVLPGGRSVAPGTPAGVIPSMFDPRETYLVRVVNPELYETADIVVEYNVPNIVNLATSGIFPDAILRKIVYAPSLPFAYAAGRDRPIDVLTNFNNIAEPRRTPIVAALTARFPGYRNVTGVFDRPGLERLYSSAKVIVNPHQTAHHHAIEEFRVLPALSRGCIVVSEDVPLREKLPYHEFVVWCRHETIVETTAAVLADYDAVFARIHGGPELPRCLAAMTAEFARAMDTALATLPRPGPWARLLDLVRRR</sequence>
<evidence type="ECO:0000313" key="1">
    <source>
        <dbReference type="EMBL" id="VCU07234.1"/>
    </source>
</evidence>
<comment type="caution">
    <text evidence="1">The sequence shown here is derived from an EMBL/GenBank/DDBJ whole genome shotgun (WGS) entry which is preliminary data.</text>
</comment>
<accession>A0A447CQ41</accession>
<organism evidence="1 2">
    <name type="scientific">Rhodoplanes serenus</name>
    <dbReference type="NCBI Taxonomy" id="200615"/>
    <lineage>
        <taxon>Bacteria</taxon>
        <taxon>Pseudomonadati</taxon>
        <taxon>Pseudomonadota</taxon>
        <taxon>Alphaproteobacteria</taxon>
        <taxon>Hyphomicrobiales</taxon>
        <taxon>Nitrobacteraceae</taxon>
        <taxon>Rhodoplanes</taxon>
    </lineage>
</organism>
<dbReference type="OrthoDB" id="8456236at2"/>
<gene>
    <name evidence="1" type="ORF">RHODGE_RHODGE_00341</name>
</gene>
<reference evidence="2" key="1">
    <citation type="submission" date="2018-10" db="EMBL/GenBank/DDBJ databases">
        <authorList>
            <person name="Peiro R."/>
            <person name="Begona"/>
            <person name="Cbmso G."/>
            <person name="Lopez M."/>
            <person name="Gonzalez S."/>
            <person name="Sacristan E."/>
            <person name="Castillo E."/>
        </authorList>
    </citation>
    <scope>NUCLEOTIDE SEQUENCE [LARGE SCALE GENOMIC DNA]</scope>
</reference>
<name>A0A447CQ41_9BRAD</name>
<keyword evidence="2" id="KW-1185">Reference proteome</keyword>
<protein>
    <recommendedName>
        <fullName evidence="3">Glycosyltransferase family 1 protein</fullName>
    </recommendedName>
</protein>